<dbReference type="PROSITE" id="PS51144">
    <property type="entry name" value="ALPHA_CA_2"/>
    <property type="match status" value="1"/>
</dbReference>
<dbReference type="CDD" id="cd00326">
    <property type="entry name" value="alpha_CA"/>
    <property type="match status" value="1"/>
</dbReference>
<feature type="compositionally biased region" description="Polar residues" evidence="2">
    <location>
        <begin position="374"/>
        <end position="384"/>
    </location>
</feature>
<dbReference type="EMBL" id="JASPKY010000003">
    <property type="protein sequence ID" value="KAK9758447.1"/>
    <property type="molecule type" value="Genomic_DNA"/>
</dbReference>
<dbReference type="Proteomes" id="UP001458880">
    <property type="component" value="Unassembled WGS sequence"/>
</dbReference>
<proteinExistence type="inferred from homology"/>
<feature type="region of interest" description="Disordered" evidence="2">
    <location>
        <begin position="1"/>
        <end position="34"/>
    </location>
</feature>
<feature type="compositionally biased region" description="Basic and acidic residues" evidence="2">
    <location>
        <begin position="1"/>
        <end position="30"/>
    </location>
</feature>
<reference evidence="4 5" key="1">
    <citation type="journal article" date="2024" name="BMC Genomics">
        <title>De novo assembly and annotation of Popillia japonica's genome with initial clues to its potential as an invasive pest.</title>
        <authorList>
            <person name="Cucini C."/>
            <person name="Boschi S."/>
            <person name="Funari R."/>
            <person name="Cardaioli E."/>
            <person name="Iannotti N."/>
            <person name="Marturano G."/>
            <person name="Paoli F."/>
            <person name="Bruttini M."/>
            <person name="Carapelli A."/>
            <person name="Frati F."/>
            <person name="Nardi F."/>
        </authorList>
    </citation>
    <scope>NUCLEOTIDE SEQUENCE [LARGE SCALE GENOMIC DNA]</scope>
    <source>
        <strain evidence="4">DMR45628</strain>
    </source>
</reference>
<protein>
    <submittedName>
        <fullName evidence="4">Eukaryotic-type carbonic anhydrase</fullName>
    </submittedName>
</protein>
<dbReference type="InterPro" id="IPR036398">
    <property type="entry name" value="CA_dom_sf"/>
</dbReference>
<gene>
    <name evidence="4" type="ORF">QE152_g609</name>
</gene>
<dbReference type="GO" id="GO:0005737">
    <property type="term" value="C:cytoplasm"/>
    <property type="evidence" value="ECO:0007669"/>
    <property type="project" value="TreeGrafter"/>
</dbReference>
<evidence type="ECO:0000313" key="5">
    <source>
        <dbReference type="Proteomes" id="UP001458880"/>
    </source>
</evidence>
<dbReference type="SMART" id="SM01057">
    <property type="entry name" value="Carb_anhydrase"/>
    <property type="match status" value="1"/>
</dbReference>
<dbReference type="PANTHER" id="PTHR18952">
    <property type="entry name" value="CARBONIC ANHYDRASE"/>
    <property type="match status" value="1"/>
</dbReference>
<dbReference type="SUPFAM" id="SSF51069">
    <property type="entry name" value="Carbonic anhydrase"/>
    <property type="match status" value="1"/>
</dbReference>
<evidence type="ECO:0000256" key="2">
    <source>
        <dbReference type="SAM" id="MobiDB-lite"/>
    </source>
</evidence>
<dbReference type="GO" id="GO:0004089">
    <property type="term" value="F:carbonate dehydratase activity"/>
    <property type="evidence" value="ECO:0007669"/>
    <property type="project" value="InterPro"/>
</dbReference>
<evidence type="ECO:0000313" key="4">
    <source>
        <dbReference type="EMBL" id="KAK9758447.1"/>
    </source>
</evidence>
<dbReference type="GO" id="GO:0008270">
    <property type="term" value="F:zinc ion binding"/>
    <property type="evidence" value="ECO:0007669"/>
    <property type="project" value="InterPro"/>
</dbReference>
<evidence type="ECO:0000256" key="1">
    <source>
        <dbReference type="ARBA" id="ARBA00010718"/>
    </source>
</evidence>
<feature type="domain" description="Alpha-carbonic anhydrase" evidence="3">
    <location>
        <begin position="33"/>
        <end position="284"/>
    </location>
</feature>
<comment type="caution">
    <text evidence="4">The sequence shown here is derived from an EMBL/GenBank/DDBJ whole genome shotgun (WGS) entry which is preliminary data.</text>
</comment>
<dbReference type="PANTHER" id="PTHR18952:SF233">
    <property type="entry name" value="CARBONIC ANHYDRASE 14"/>
    <property type="match status" value="1"/>
</dbReference>
<dbReference type="InterPro" id="IPR001148">
    <property type="entry name" value="CA_dom"/>
</dbReference>
<dbReference type="Gene3D" id="3.10.200.10">
    <property type="entry name" value="Alpha carbonic anhydrase"/>
    <property type="match status" value="1"/>
</dbReference>
<keyword evidence="5" id="KW-1185">Reference proteome</keyword>
<organism evidence="4 5">
    <name type="scientific">Popillia japonica</name>
    <name type="common">Japanese beetle</name>
    <dbReference type="NCBI Taxonomy" id="7064"/>
    <lineage>
        <taxon>Eukaryota</taxon>
        <taxon>Metazoa</taxon>
        <taxon>Ecdysozoa</taxon>
        <taxon>Arthropoda</taxon>
        <taxon>Hexapoda</taxon>
        <taxon>Insecta</taxon>
        <taxon>Pterygota</taxon>
        <taxon>Neoptera</taxon>
        <taxon>Endopterygota</taxon>
        <taxon>Coleoptera</taxon>
        <taxon>Polyphaga</taxon>
        <taxon>Scarabaeiformia</taxon>
        <taxon>Scarabaeidae</taxon>
        <taxon>Rutelinae</taxon>
        <taxon>Popillia</taxon>
    </lineage>
</organism>
<dbReference type="InterPro" id="IPR023561">
    <property type="entry name" value="Carbonic_anhydrase_a-class"/>
</dbReference>
<sequence>MSVEVQKKKTIRQEELNATAKEEPNIKDDPESSATEFDGIKVIQEFMLKAEIGESPININLSETVPISLPSLEFHHYDLPPKKMKCTNTGHTLIISAKWNQERPHISGGPLFSNYVFSQLHFHWGKNDMEGSEHRIDGSQQPLEMHVVLFKSCYLTQEAALKKKDGIVVLVYFFKLQAGRNPTIELLTDAMPYIQMPHSSARLDNLPLSFLTFAFEKDYFMYWGTVTTSECVHVLLWLISREPIGISAEQLECFRSLLNVEEQPLQGNFRPVQDLTARRTVFHANPSYSLYSTLLPIRKAPDCQMKKTNDDIKVAKQYDLDAIDTTEIFSVKMKQDTPFKSPEKNKYTISTSIKVNPELLQKLKKPPRTDRSPSPKSTHAQPRNKQQHGEEACLLEDISVIKSSTASPPQQQVTRSKIPEPIKKFGTVKQRSSSSKPSQIPRRVISSK</sequence>
<accession>A0AAW1NIA7</accession>
<name>A0AAW1NIA7_POPJA</name>
<feature type="compositionally biased region" description="Polar residues" evidence="2">
    <location>
        <begin position="429"/>
        <end position="438"/>
    </location>
</feature>
<dbReference type="AlphaFoldDB" id="A0AAW1NIA7"/>
<feature type="region of interest" description="Disordered" evidence="2">
    <location>
        <begin position="357"/>
        <end position="448"/>
    </location>
</feature>
<dbReference type="Pfam" id="PF00194">
    <property type="entry name" value="Carb_anhydrase"/>
    <property type="match status" value="1"/>
</dbReference>
<evidence type="ECO:0000259" key="3">
    <source>
        <dbReference type="PROSITE" id="PS51144"/>
    </source>
</evidence>
<comment type="similarity">
    <text evidence="1">Belongs to the alpha-carbonic anhydrase family.</text>
</comment>
<feature type="compositionally biased region" description="Polar residues" evidence="2">
    <location>
        <begin position="401"/>
        <end position="415"/>
    </location>
</feature>